<gene>
    <name evidence="3" type="ORF">AVEN_2100_1</name>
</gene>
<dbReference type="PROSITE" id="PS00028">
    <property type="entry name" value="ZINC_FINGER_C2H2_1"/>
    <property type="match status" value="1"/>
</dbReference>
<accession>A0A4Y2TAQ5</accession>
<dbReference type="GO" id="GO:0008270">
    <property type="term" value="F:zinc ion binding"/>
    <property type="evidence" value="ECO:0007669"/>
    <property type="project" value="UniProtKB-KW"/>
</dbReference>
<dbReference type="InterPro" id="IPR013087">
    <property type="entry name" value="Znf_C2H2_type"/>
</dbReference>
<evidence type="ECO:0000259" key="2">
    <source>
        <dbReference type="PROSITE" id="PS50157"/>
    </source>
</evidence>
<dbReference type="SUPFAM" id="SSF57667">
    <property type="entry name" value="beta-beta-alpha zinc fingers"/>
    <property type="match status" value="1"/>
</dbReference>
<reference evidence="3 4" key="1">
    <citation type="journal article" date="2019" name="Sci. Rep.">
        <title>Orb-weaving spider Araneus ventricosus genome elucidates the spidroin gene catalogue.</title>
        <authorList>
            <person name="Kono N."/>
            <person name="Nakamura H."/>
            <person name="Ohtoshi R."/>
            <person name="Moran D.A.P."/>
            <person name="Shinohara A."/>
            <person name="Yoshida Y."/>
            <person name="Fujiwara M."/>
            <person name="Mori M."/>
            <person name="Tomita M."/>
            <person name="Arakawa K."/>
        </authorList>
    </citation>
    <scope>NUCLEOTIDE SEQUENCE [LARGE SCALE GENOMIC DNA]</scope>
</reference>
<evidence type="ECO:0000256" key="1">
    <source>
        <dbReference type="PROSITE-ProRule" id="PRU00042"/>
    </source>
</evidence>
<sequence length="137" mass="15670">MAITIFTPNPPLIIDDENDAVDSVFPCTSCGETFALPSRLKNHERLRHGNKRQRGDPSTQPVSSVFNQAVLLQGKGRDMIQRHNRVPRLYNQMLMVQDSRDVIHLHKLVPPIFSLLQVIQSEDPKTKYFPVPPFLRT</sequence>
<dbReference type="Proteomes" id="UP000499080">
    <property type="component" value="Unassembled WGS sequence"/>
</dbReference>
<keyword evidence="1" id="KW-0863">Zinc-finger</keyword>
<dbReference type="OrthoDB" id="10004641at2759"/>
<protein>
    <recommendedName>
        <fullName evidence="2">C2H2-type domain-containing protein</fullName>
    </recommendedName>
</protein>
<keyword evidence="1" id="KW-0479">Metal-binding</keyword>
<comment type="caution">
    <text evidence="3">The sequence shown here is derived from an EMBL/GenBank/DDBJ whole genome shotgun (WGS) entry which is preliminary data.</text>
</comment>
<dbReference type="InterPro" id="IPR036236">
    <property type="entry name" value="Znf_C2H2_sf"/>
</dbReference>
<dbReference type="EMBL" id="BGPR01027311">
    <property type="protein sequence ID" value="GBN97728.1"/>
    <property type="molecule type" value="Genomic_DNA"/>
</dbReference>
<evidence type="ECO:0000313" key="4">
    <source>
        <dbReference type="Proteomes" id="UP000499080"/>
    </source>
</evidence>
<dbReference type="PROSITE" id="PS50157">
    <property type="entry name" value="ZINC_FINGER_C2H2_2"/>
    <property type="match status" value="1"/>
</dbReference>
<feature type="domain" description="C2H2-type" evidence="2">
    <location>
        <begin position="25"/>
        <end position="53"/>
    </location>
</feature>
<dbReference type="AlphaFoldDB" id="A0A4Y2TAQ5"/>
<proteinExistence type="predicted"/>
<name>A0A4Y2TAQ5_ARAVE</name>
<keyword evidence="4" id="KW-1185">Reference proteome</keyword>
<evidence type="ECO:0000313" key="3">
    <source>
        <dbReference type="EMBL" id="GBN97728.1"/>
    </source>
</evidence>
<keyword evidence="1" id="KW-0862">Zinc</keyword>
<organism evidence="3 4">
    <name type="scientific">Araneus ventricosus</name>
    <name type="common">Orbweaver spider</name>
    <name type="synonym">Epeira ventricosa</name>
    <dbReference type="NCBI Taxonomy" id="182803"/>
    <lineage>
        <taxon>Eukaryota</taxon>
        <taxon>Metazoa</taxon>
        <taxon>Ecdysozoa</taxon>
        <taxon>Arthropoda</taxon>
        <taxon>Chelicerata</taxon>
        <taxon>Arachnida</taxon>
        <taxon>Araneae</taxon>
        <taxon>Araneomorphae</taxon>
        <taxon>Entelegynae</taxon>
        <taxon>Araneoidea</taxon>
        <taxon>Araneidae</taxon>
        <taxon>Araneus</taxon>
    </lineage>
</organism>